<proteinExistence type="predicted"/>
<protein>
    <submittedName>
        <fullName evidence="1">Uncharacterized protein</fullName>
    </submittedName>
</protein>
<organism evidence="1">
    <name type="scientific">Micrurus lemniscatus lemniscatus</name>
    <dbReference type="NCBI Taxonomy" id="129467"/>
    <lineage>
        <taxon>Eukaryota</taxon>
        <taxon>Metazoa</taxon>
        <taxon>Chordata</taxon>
        <taxon>Craniata</taxon>
        <taxon>Vertebrata</taxon>
        <taxon>Euteleostomi</taxon>
        <taxon>Lepidosauria</taxon>
        <taxon>Squamata</taxon>
        <taxon>Bifurcata</taxon>
        <taxon>Unidentata</taxon>
        <taxon>Episquamata</taxon>
        <taxon>Toxicofera</taxon>
        <taxon>Serpentes</taxon>
        <taxon>Colubroidea</taxon>
        <taxon>Elapidae</taxon>
        <taxon>Elapinae</taxon>
        <taxon>Micrurus</taxon>
    </lineage>
</organism>
<dbReference type="EMBL" id="IACK01134994">
    <property type="protein sequence ID" value="LAA89897.1"/>
    <property type="molecule type" value="Transcribed_RNA"/>
</dbReference>
<sequence>MPRLGTPGAECGRFVFSQAQKTNLHPQHTYFSGGNLPVFSVLLSDLYLFRFAKPGPDSKSNRGMSLEQTNTHVTAIVGGGGSLFSPLGLRISDYKTRNCTLLQALFPSLRAKRSYYFA</sequence>
<reference evidence="1" key="1">
    <citation type="submission" date="2017-07" db="EMBL/GenBank/DDBJ databases">
        <authorList>
            <person name="Mikheyev A."/>
            <person name="Grau M."/>
        </authorList>
    </citation>
    <scope>NUCLEOTIDE SEQUENCE</scope>
    <source>
        <tissue evidence="1">Venom_gland</tissue>
    </source>
</reference>
<accession>A0A2D4J0E8</accession>
<evidence type="ECO:0000313" key="1">
    <source>
        <dbReference type="EMBL" id="LAA89897.1"/>
    </source>
</evidence>
<name>A0A2D4J0E8_MICLE</name>
<dbReference type="AlphaFoldDB" id="A0A2D4J0E8"/>
<reference evidence="1" key="2">
    <citation type="submission" date="2017-11" db="EMBL/GenBank/DDBJ databases">
        <title>Coralsnake Venomics: Analyses of Venom Gland Transcriptomes and Proteomes of Six Brazilian Taxa.</title>
        <authorList>
            <person name="Aird S.D."/>
            <person name="Jorge da Silva N."/>
            <person name="Qiu L."/>
            <person name="Villar-Briones A."/>
            <person name="Aparecida-Saddi V."/>
            <person name="Campos-Telles M.P."/>
            <person name="Grau M."/>
            <person name="Mikheyev A.S."/>
        </authorList>
    </citation>
    <scope>NUCLEOTIDE SEQUENCE</scope>
    <source>
        <tissue evidence="1">Venom_gland</tissue>
    </source>
</reference>